<dbReference type="RefSeq" id="WP_253745899.1">
    <property type="nucleotide sequence ID" value="NZ_JAMZEB010000002.1"/>
</dbReference>
<dbReference type="EMBL" id="JAMZEB010000002">
    <property type="protein sequence ID" value="MCP2358720.1"/>
    <property type="molecule type" value="Genomic_DNA"/>
</dbReference>
<evidence type="ECO:0000256" key="1">
    <source>
        <dbReference type="SAM" id="Phobius"/>
    </source>
</evidence>
<evidence type="ECO:0000313" key="2">
    <source>
        <dbReference type="EMBL" id="MCP2358720.1"/>
    </source>
</evidence>
<gene>
    <name evidence="2" type="ORF">HD597_005740</name>
</gene>
<reference evidence="2" key="1">
    <citation type="submission" date="2022-06" db="EMBL/GenBank/DDBJ databases">
        <title>Sequencing the genomes of 1000 actinobacteria strains.</title>
        <authorList>
            <person name="Klenk H.-P."/>
        </authorList>
    </citation>
    <scope>NUCLEOTIDE SEQUENCE</scope>
    <source>
        <strain evidence="2">DSM 46694</strain>
    </source>
</reference>
<dbReference type="AlphaFoldDB" id="A0A9X2K3Z6"/>
<feature type="transmembrane region" description="Helical" evidence="1">
    <location>
        <begin position="48"/>
        <end position="65"/>
    </location>
</feature>
<accession>A0A9X2K3Z6</accession>
<keyword evidence="3" id="KW-1185">Reference proteome</keyword>
<evidence type="ECO:0000313" key="3">
    <source>
        <dbReference type="Proteomes" id="UP001139648"/>
    </source>
</evidence>
<sequence length="94" mass="10072">MDHQCMRPGSMSHSPWQCPECGTSWKPLPLAAVYPAPEPDRPRISRNTLVVVLSVAAGAVCMAAATISMDAFTIAVCAVVLVALICAYRLNSRQ</sequence>
<keyword evidence="1" id="KW-0812">Transmembrane</keyword>
<keyword evidence="1" id="KW-0472">Membrane</keyword>
<proteinExistence type="predicted"/>
<feature type="transmembrane region" description="Helical" evidence="1">
    <location>
        <begin position="71"/>
        <end position="90"/>
    </location>
</feature>
<name>A0A9X2K3Z6_9ACTN</name>
<organism evidence="2 3">
    <name type="scientific">Nonomuraea thailandensis</name>
    <dbReference type="NCBI Taxonomy" id="1188745"/>
    <lineage>
        <taxon>Bacteria</taxon>
        <taxon>Bacillati</taxon>
        <taxon>Actinomycetota</taxon>
        <taxon>Actinomycetes</taxon>
        <taxon>Streptosporangiales</taxon>
        <taxon>Streptosporangiaceae</taxon>
        <taxon>Nonomuraea</taxon>
    </lineage>
</organism>
<comment type="caution">
    <text evidence="2">The sequence shown here is derived from an EMBL/GenBank/DDBJ whole genome shotgun (WGS) entry which is preliminary data.</text>
</comment>
<protein>
    <submittedName>
        <fullName evidence="2">Uncharacterized protein</fullName>
    </submittedName>
</protein>
<keyword evidence="1" id="KW-1133">Transmembrane helix</keyword>
<dbReference type="Proteomes" id="UP001139648">
    <property type="component" value="Unassembled WGS sequence"/>
</dbReference>